<name>A0ABT8L565_9BACT</name>
<dbReference type="PANTHER" id="PTHR16026">
    <property type="entry name" value="CARTILAGE ACIDIC PROTEIN 1"/>
    <property type="match status" value="1"/>
</dbReference>
<keyword evidence="4" id="KW-1185">Reference proteome</keyword>
<reference evidence="3" key="1">
    <citation type="submission" date="2023-06" db="EMBL/GenBank/DDBJ databases">
        <title>Genomic of Agaribacillus aureum.</title>
        <authorList>
            <person name="Wang G."/>
        </authorList>
    </citation>
    <scope>NUCLEOTIDE SEQUENCE</scope>
    <source>
        <strain evidence="3">BMA12</strain>
    </source>
</reference>
<dbReference type="Pfam" id="PF07593">
    <property type="entry name" value="UnbV_ASPIC"/>
    <property type="match status" value="1"/>
</dbReference>
<dbReference type="InterPro" id="IPR026444">
    <property type="entry name" value="Secre_tail"/>
</dbReference>
<dbReference type="Proteomes" id="UP001172083">
    <property type="component" value="Unassembled WGS sequence"/>
</dbReference>
<dbReference type="InterPro" id="IPR013517">
    <property type="entry name" value="FG-GAP"/>
</dbReference>
<dbReference type="EMBL" id="JAUJEB010000001">
    <property type="protein sequence ID" value="MDN5211368.1"/>
    <property type="molecule type" value="Genomic_DNA"/>
</dbReference>
<evidence type="ECO:0000313" key="4">
    <source>
        <dbReference type="Proteomes" id="UP001172083"/>
    </source>
</evidence>
<dbReference type="PANTHER" id="PTHR16026:SF0">
    <property type="entry name" value="CARTILAGE ACIDIC PROTEIN 1"/>
    <property type="match status" value="1"/>
</dbReference>
<dbReference type="InterPro" id="IPR028994">
    <property type="entry name" value="Integrin_alpha_N"/>
</dbReference>
<dbReference type="Gene3D" id="2.130.10.130">
    <property type="entry name" value="Integrin alpha, N-terminal"/>
    <property type="match status" value="2"/>
</dbReference>
<dbReference type="InterPro" id="IPR027039">
    <property type="entry name" value="Crtac1"/>
</dbReference>
<evidence type="ECO:0000256" key="1">
    <source>
        <dbReference type="ARBA" id="ARBA00022729"/>
    </source>
</evidence>
<comment type="caution">
    <text evidence="3">The sequence shown here is derived from an EMBL/GenBank/DDBJ whole genome shotgun (WGS) entry which is preliminary data.</text>
</comment>
<proteinExistence type="predicted"/>
<protein>
    <submittedName>
        <fullName evidence="3">FG-GAP-like repeat-containing protein</fullName>
    </submittedName>
</protein>
<dbReference type="NCBIfam" id="TIGR04183">
    <property type="entry name" value="Por_Secre_tail"/>
    <property type="match status" value="1"/>
</dbReference>
<dbReference type="InterPro" id="IPR011519">
    <property type="entry name" value="UnbV_ASPIC"/>
</dbReference>
<accession>A0ABT8L565</accession>
<evidence type="ECO:0000259" key="2">
    <source>
        <dbReference type="Pfam" id="PF07593"/>
    </source>
</evidence>
<gene>
    <name evidence="3" type="ORF">QQ020_04880</name>
</gene>
<feature type="domain" description="ASPIC/UnbV" evidence="2">
    <location>
        <begin position="423"/>
        <end position="489"/>
    </location>
</feature>
<keyword evidence="1" id="KW-0732">Signal</keyword>
<organism evidence="3 4">
    <name type="scientific">Agaribacillus aureus</name>
    <dbReference type="NCBI Taxonomy" id="3051825"/>
    <lineage>
        <taxon>Bacteria</taxon>
        <taxon>Pseudomonadati</taxon>
        <taxon>Bacteroidota</taxon>
        <taxon>Cytophagia</taxon>
        <taxon>Cytophagales</taxon>
        <taxon>Splendidivirgaceae</taxon>
        <taxon>Agaribacillus</taxon>
    </lineage>
</organism>
<evidence type="ECO:0000313" key="3">
    <source>
        <dbReference type="EMBL" id="MDN5211368.1"/>
    </source>
</evidence>
<dbReference type="SUPFAM" id="SSF69318">
    <property type="entry name" value="Integrin alpha N-terminal domain"/>
    <property type="match status" value="1"/>
</dbReference>
<dbReference type="Pfam" id="PF13517">
    <property type="entry name" value="FG-GAP_3"/>
    <property type="match status" value="2"/>
</dbReference>
<sequence length="608" mass="68768">MKFFIIGVFVCCLITELKAQEFTKLSLFGSVSDTHYANGISVADYDADGDLDIFIVARNSFDKLDPKTWNRLYENRVGTFVDVTQKSGLHAMQYSANGKILREGIKMGAGWGDYDNDGYPDLFLTNQGKDQLWHNMGNGTFENVTDIAGVAGPEERYSSSILWWDYDNDGDLDLYVSSWEGGGNGLYRNDGGHNFADVSEASGLANIDGSTWTSIPLDVNKDGWQDIYLVNDFQNNLFYLNMSDGHFEDATGKYNLYDSGNGMGVDICDFNNDGNFDIYLTNISQLRKNPFFINTGGTFANKSRELGVDDAKWGWACRFIDFDHDMDEDLYVVNQEFFNDGVQEYNRFYELTGGKFKDNSVLYGLDNVTDSRTMEVFDYNTDGDLDIILGNWGEEVLIFDNQSQNKKNWIQIKLEGTVSNKNAFGTVIRIKTPDDVYQHRLYHGINFLGQSIKPIHFGLARNKKIDELTLFWPSGKVEKIYDVSANQLIKFKEGEQEEVFGEAYGTDDNNIVTSLDQLSYSSGAQLDLQIFPNPFTDNSTLRLYLPKPGNAQLKIHDTLGRKIYQKNFSIKTSNIDINWPENLIPGAGTFFCQVITEGGRIVKKVLKR</sequence>
<dbReference type="RefSeq" id="WP_346756702.1">
    <property type="nucleotide sequence ID" value="NZ_JAUJEB010000001.1"/>
</dbReference>